<evidence type="ECO:0000313" key="4">
    <source>
        <dbReference type="Proteomes" id="UP000515163"/>
    </source>
</evidence>
<keyword evidence="2" id="KW-0472">Membrane</keyword>
<dbReference type="OrthoDB" id="429851at2759"/>
<feature type="transmembrane region" description="Helical" evidence="2">
    <location>
        <begin position="1251"/>
        <end position="1271"/>
    </location>
</feature>
<feature type="region of interest" description="Disordered" evidence="1">
    <location>
        <begin position="625"/>
        <end position="645"/>
    </location>
</feature>
<dbReference type="GO" id="GO:0005737">
    <property type="term" value="C:cytoplasm"/>
    <property type="evidence" value="ECO:0007669"/>
    <property type="project" value="TreeGrafter"/>
</dbReference>
<organism evidence="4 5">
    <name type="scientific">Actinia tenebrosa</name>
    <name type="common">Australian red waratah sea anemone</name>
    <dbReference type="NCBI Taxonomy" id="6105"/>
    <lineage>
        <taxon>Eukaryota</taxon>
        <taxon>Metazoa</taxon>
        <taxon>Cnidaria</taxon>
        <taxon>Anthozoa</taxon>
        <taxon>Hexacorallia</taxon>
        <taxon>Actiniaria</taxon>
        <taxon>Actiniidae</taxon>
        <taxon>Actinia</taxon>
    </lineage>
</organism>
<feature type="transmembrane region" description="Helical" evidence="2">
    <location>
        <begin position="1215"/>
        <end position="1239"/>
    </location>
</feature>
<dbReference type="GeneID" id="116292342"/>
<feature type="transmembrane region" description="Helical" evidence="2">
    <location>
        <begin position="668"/>
        <end position="687"/>
    </location>
</feature>
<evidence type="ECO:0000259" key="3">
    <source>
        <dbReference type="PROSITE" id="PS50156"/>
    </source>
</evidence>
<name>A0A6P8HS62_ACTTE</name>
<feature type="transmembrane region" description="Helical" evidence="2">
    <location>
        <begin position="1134"/>
        <end position="1156"/>
    </location>
</feature>
<dbReference type="Proteomes" id="UP000515163">
    <property type="component" value="Unplaced"/>
</dbReference>
<dbReference type="InterPro" id="IPR053958">
    <property type="entry name" value="HMGCR/SNAP/NPC1-like_SSD"/>
</dbReference>
<evidence type="ECO:0000313" key="5">
    <source>
        <dbReference type="RefSeq" id="XP_031555495.1"/>
    </source>
</evidence>
<dbReference type="FunCoup" id="A0A6P8HS62">
    <property type="interactions" value="180"/>
</dbReference>
<dbReference type="InterPro" id="IPR042480">
    <property type="entry name" value="DISP3"/>
</dbReference>
<dbReference type="Gene3D" id="1.20.1640.10">
    <property type="entry name" value="Multidrug efflux transporter AcrB transmembrane domain"/>
    <property type="match status" value="2"/>
</dbReference>
<dbReference type="PANTHER" id="PTHR46687">
    <property type="entry name" value="PROTEIN DISPATCHED HOMOLOG 3"/>
    <property type="match status" value="1"/>
</dbReference>
<feature type="domain" description="SSD" evidence="3">
    <location>
        <begin position="1102"/>
        <end position="1237"/>
    </location>
</feature>
<keyword evidence="2" id="KW-1133">Transmembrane helix</keyword>
<feature type="transmembrane region" description="Helical" evidence="2">
    <location>
        <begin position="423"/>
        <end position="444"/>
    </location>
</feature>
<proteinExistence type="predicted"/>
<dbReference type="InterPro" id="IPR000731">
    <property type="entry name" value="SSD"/>
</dbReference>
<dbReference type="InParanoid" id="A0A6P8HS62"/>
<dbReference type="SUPFAM" id="SSF82866">
    <property type="entry name" value="Multidrug efflux transporter AcrB transmembrane domain"/>
    <property type="match status" value="2"/>
</dbReference>
<feature type="region of interest" description="Disordered" evidence="1">
    <location>
        <begin position="765"/>
        <end position="784"/>
    </location>
</feature>
<feature type="transmembrane region" description="Helical" evidence="2">
    <location>
        <begin position="370"/>
        <end position="391"/>
    </location>
</feature>
<feature type="compositionally biased region" description="Polar residues" evidence="1">
    <location>
        <begin position="806"/>
        <end position="821"/>
    </location>
</feature>
<feature type="transmembrane region" description="Helical" evidence="2">
    <location>
        <begin position="1077"/>
        <end position="1097"/>
    </location>
</feature>
<evidence type="ECO:0000256" key="2">
    <source>
        <dbReference type="SAM" id="Phobius"/>
    </source>
</evidence>
<feature type="compositionally biased region" description="Low complexity" evidence="1">
    <location>
        <begin position="791"/>
        <end position="805"/>
    </location>
</feature>
<keyword evidence="4" id="KW-1185">Reference proteome</keyword>
<feature type="transmembrane region" description="Helical" evidence="2">
    <location>
        <begin position="456"/>
        <end position="480"/>
    </location>
</feature>
<feature type="transmembrane region" description="Helical" evidence="2">
    <location>
        <begin position="492"/>
        <end position="519"/>
    </location>
</feature>
<dbReference type="KEGG" id="aten:116292342"/>
<dbReference type="Pfam" id="PF12349">
    <property type="entry name" value="Sterol-sensing"/>
    <property type="match status" value="1"/>
</dbReference>
<feature type="transmembrane region" description="Helical" evidence="2">
    <location>
        <begin position="72"/>
        <end position="98"/>
    </location>
</feature>
<evidence type="ECO:0000256" key="1">
    <source>
        <dbReference type="SAM" id="MobiDB-lite"/>
    </source>
</evidence>
<feature type="transmembrane region" description="Helical" evidence="2">
    <location>
        <begin position="1104"/>
        <end position="1128"/>
    </location>
</feature>
<dbReference type="PROSITE" id="PS50156">
    <property type="entry name" value="SSD"/>
    <property type="match status" value="2"/>
</dbReference>
<reference evidence="5" key="1">
    <citation type="submission" date="2025-08" db="UniProtKB">
        <authorList>
            <consortium name="RefSeq"/>
        </authorList>
    </citation>
    <scope>IDENTIFICATION</scope>
</reference>
<feature type="transmembrane region" description="Helical" evidence="2">
    <location>
        <begin position="398"/>
        <end position="417"/>
    </location>
</feature>
<sequence>MPQRARHSRQKSDDFKLLEGPDIELDGVHSGSFSDSPSLSFRQPKLSCLANLRRAKTVLEGRVQKLTRRIPVNLTILSIIVLSLSLLIPVFLGLVTIFKYPTVVDISLQSFQIPSQAASEHQDAFTVAKQRSHDYKLRVRRSAEPWPIPPTDSPTSSSSGYKYTQSKSRWNIDLIYIAQGEDKNMFTTERLKTAQKIEQQIMKFKGFQDFCWKWNIAKLDPVLSTRYNACTPPVSLVDFFFPSRFGRMSFYDGQGETLTTSSMHKTLKFLLTKKFTYWFVDGNFSSENRRSSLLRAQIKFGFPLKGYNLHDYKGKKAEEQDTLYTNFMVKFIEFLKTTSTDKVKVLYGGPEVFDYLVSKTMWSDVNKAKYTLIIIIIFVFILTSFSLFLTFFGMLSILLSLPCAYFVFRVIFAIPNVTILSGASLFIIIGIGVDDVFVFINTFVHAKKSQDIKSRLMHTISTAGGSTFFTSFTTAAAFGANCLSKMPAIHDFGLFMMLIVISCWLTVILIIPPTLFLWYQYIHKLEKRLFRFLFGWIPLNCCKTQSELPGDIQRFLSGNEPSARVSHPPPVTDDVPPIELTDDVSNLPLNNNSLSLDDSLADIGGPNSDDSDLLCLSDDAQDSDSAPLLGDENTHQPQENTEDTSEQSWLCGTSLQLCLFSYAKPVHLFRFGLLLLYIIVLAGSVFLDTKITPSDKPPSFFKEGSNLQQLLDLKYNMSGDNYDCKICDDIVEVASNFINGPPTAKPVHSEKPITLPSDVFTTQKPYSPKSKRPSTVPFVLPTNAPKSTLKTTLRTSRPTTRQRQTSFPSANNKSSAITRPSTKVDVPKTTGKPTTAGNGIPMKTSAVTDEETNDIKTKPAELPTLPGGEPFDPCFNTNCTDVVDKPILDSMVTVSLVFGIKNIDRSQVVRQHVLQGKGSVIMDPKFTGLIYNHRSLFIKHMCRICNAFANNKELVRDAGADCFPDWLMTKIRQHYQSTSECKGVRSHTKLNGKSSAHLYYIKANQRIYQNSSTAFWFVMSFESTISKGLSSREMVKMYHKWDSFLKTQVQDVAELQSAFHTSSDWVHMYMEIVAVNGAIYGIVFSLVLCTAAVIIFTGHLVLSFIVILTILGVLCFVVAIFYLLGWHLGAIEAISLSILVGTSVDYCVHLVDGYIISGRFLPDTRMSNKDLRGWRTAAAVSHIGSSILSSAMTTIAASIPLCLTTIQLFSKFGQILAINTAVSIFYTLTFCMALLAVMAPSRFRRSLKSRLKALIGVAIFMGLACLCMYIVSLKGTPIPGPGGSPLFDV</sequence>
<keyword evidence="2" id="KW-0812">Transmembrane</keyword>
<gene>
    <name evidence="5" type="primary">LOC116292342</name>
</gene>
<feature type="domain" description="SSD" evidence="3">
    <location>
        <begin position="389"/>
        <end position="517"/>
    </location>
</feature>
<dbReference type="PANTHER" id="PTHR46687:SF1">
    <property type="entry name" value="PROTEIN DISPATCHED HOMOLOG 3"/>
    <property type="match status" value="1"/>
</dbReference>
<protein>
    <submittedName>
        <fullName evidence="5">Protein dispatched homolog 3-like</fullName>
    </submittedName>
</protein>
<dbReference type="RefSeq" id="XP_031555495.1">
    <property type="nucleotide sequence ID" value="XM_031699635.1"/>
</dbReference>
<feature type="region of interest" description="Disordered" evidence="1">
    <location>
        <begin position="791"/>
        <end position="843"/>
    </location>
</feature>
<accession>A0A6P8HS62</accession>
<feature type="transmembrane region" description="Helical" evidence="2">
    <location>
        <begin position="1177"/>
        <end position="1209"/>
    </location>
</feature>